<dbReference type="InterPro" id="IPR026444">
    <property type="entry name" value="Secre_tail"/>
</dbReference>
<dbReference type="EMBL" id="NBWU01000007">
    <property type="protein sequence ID" value="PCE62708.1"/>
    <property type="molecule type" value="Genomic_DNA"/>
</dbReference>
<sequence>MKHFYILIFCLFTSVAMAQSSTTDGTDIDGLKLYPNPVTNGVVHITTKYNAPKTILIFDVFGTKVMETKILGKELNLGRLDAGVYMIRIFEKDKIATRKLIVK</sequence>
<proteinExistence type="predicted"/>
<evidence type="ECO:0000256" key="1">
    <source>
        <dbReference type="ARBA" id="ARBA00022729"/>
    </source>
</evidence>
<feature type="signal peptide" evidence="2">
    <location>
        <begin position="1"/>
        <end position="18"/>
    </location>
</feature>
<keyword evidence="1 2" id="KW-0732">Signal</keyword>
<name>A0A2A4G402_9FLAO</name>
<evidence type="ECO:0000313" key="4">
    <source>
        <dbReference type="EMBL" id="PCE62708.1"/>
    </source>
</evidence>
<dbReference type="Proteomes" id="UP000219559">
    <property type="component" value="Unassembled WGS sequence"/>
</dbReference>
<evidence type="ECO:0000313" key="5">
    <source>
        <dbReference type="Proteomes" id="UP000219559"/>
    </source>
</evidence>
<dbReference type="AlphaFoldDB" id="A0A2A4G402"/>
<accession>A0A2A4G402</accession>
<evidence type="ECO:0000259" key="3">
    <source>
        <dbReference type="Pfam" id="PF18962"/>
    </source>
</evidence>
<dbReference type="RefSeq" id="WP_097440816.1">
    <property type="nucleotide sequence ID" value="NZ_KZ300477.1"/>
</dbReference>
<keyword evidence="5" id="KW-1185">Reference proteome</keyword>
<dbReference type="OrthoDB" id="862563at2"/>
<dbReference type="NCBIfam" id="TIGR04183">
    <property type="entry name" value="Por_Secre_tail"/>
    <property type="match status" value="1"/>
</dbReference>
<gene>
    <name evidence="4" type="ORF">B7P33_15550</name>
</gene>
<evidence type="ECO:0000256" key="2">
    <source>
        <dbReference type="SAM" id="SignalP"/>
    </source>
</evidence>
<feature type="chain" id="PRO_5013240750" description="Secretion system C-terminal sorting domain-containing protein" evidence="2">
    <location>
        <begin position="19"/>
        <end position="103"/>
    </location>
</feature>
<reference evidence="4 5" key="1">
    <citation type="submission" date="2017-04" db="EMBL/GenBank/DDBJ databases">
        <title>A new member of the family Flavobacteriaceae isolated from ascidians.</title>
        <authorList>
            <person name="Chen L."/>
        </authorList>
    </citation>
    <scope>NUCLEOTIDE SEQUENCE [LARGE SCALE GENOMIC DNA]</scope>
    <source>
        <strain evidence="4 5">HQA918</strain>
    </source>
</reference>
<protein>
    <recommendedName>
        <fullName evidence="3">Secretion system C-terminal sorting domain-containing protein</fullName>
    </recommendedName>
</protein>
<dbReference type="Pfam" id="PF18962">
    <property type="entry name" value="Por_Secre_tail"/>
    <property type="match status" value="1"/>
</dbReference>
<organism evidence="4 5">
    <name type="scientific">Sediminicola luteus</name>
    <dbReference type="NCBI Taxonomy" id="319238"/>
    <lineage>
        <taxon>Bacteria</taxon>
        <taxon>Pseudomonadati</taxon>
        <taxon>Bacteroidota</taxon>
        <taxon>Flavobacteriia</taxon>
        <taxon>Flavobacteriales</taxon>
        <taxon>Flavobacteriaceae</taxon>
        <taxon>Sediminicola</taxon>
    </lineage>
</organism>
<comment type="caution">
    <text evidence="4">The sequence shown here is derived from an EMBL/GenBank/DDBJ whole genome shotgun (WGS) entry which is preliminary data.</text>
</comment>
<feature type="domain" description="Secretion system C-terminal sorting" evidence="3">
    <location>
        <begin position="33"/>
        <end position="102"/>
    </location>
</feature>